<evidence type="ECO:0000313" key="2">
    <source>
        <dbReference type="Proteomes" id="UP000324222"/>
    </source>
</evidence>
<dbReference type="AlphaFoldDB" id="A0A5B7IVA9"/>
<evidence type="ECO:0000313" key="1">
    <source>
        <dbReference type="EMBL" id="MPC86119.1"/>
    </source>
</evidence>
<protein>
    <submittedName>
        <fullName evidence="1">Uncharacterized protein</fullName>
    </submittedName>
</protein>
<gene>
    <name evidence="1" type="ORF">E2C01_080935</name>
</gene>
<organism evidence="1 2">
    <name type="scientific">Portunus trituberculatus</name>
    <name type="common">Swimming crab</name>
    <name type="synonym">Neptunus trituberculatus</name>
    <dbReference type="NCBI Taxonomy" id="210409"/>
    <lineage>
        <taxon>Eukaryota</taxon>
        <taxon>Metazoa</taxon>
        <taxon>Ecdysozoa</taxon>
        <taxon>Arthropoda</taxon>
        <taxon>Crustacea</taxon>
        <taxon>Multicrustacea</taxon>
        <taxon>Malacostraca</taxon>
        <taxon>Eumalacostraca</taxon>
        <taxon>Eucarida</taxon>
        <taxon>Decapoda</taxon>
        <taxon>Pleocyemata</taxon>
        <taxon>Brachyura</taxon>
        <taxon>Eubrachyura</taxon>
        <taxon>Portunoidea</taxon>
        <taxon>Portunidae</taxon>
        <taxon>Portuninae</taxon>
        <taxon>Portunus</taxon>
    </lineage>
</organism>
<proteinExistence type="predicted"/>
<dbReference type="Proteomes" id="UP000324222">
    <property type="component" value="Unassembled WGS sequence"/>
</dbReference>
<sequence>MTPHSEFTPRSTAAPRGVIPSHAAPLHACYYTLPHFSYNTTSLTTHCHAHSPTTLLCPTSTSHTSHTLPLHLSTRLTTNTSCLHRWTTPHRYGPQPHSPQQSNTTVYFITTTSCHTLHHHRATLIEVVDV</sequence>
<name>A0A5B7IVA9_PORTR</name>
<comment type="caution">
    <text evidence="1">The sequence shown here is derived from an EMBL/GenBank/DDBJ whole genome shotgun (WGS) entry which is preliminary data.</text>
</comment>
<keyword evidence="2" id="KW-1185">Reference proteome</keyword>
<dbReference type="EMBL" id="VSRR010070514">
    <property type="protein sequence ID" value="MPC86119.1"/>
    <property type="molecule type" value="Genomic_DNA"/>
</dbReference>
<reference evidence="1 2" key="1">
    <citation type="submission" date="2019-05" db="EMBL/GenBank/DDBJ databases">
        <title>Another draft genome of Portunus trituberculatus and its Hox gene families provides insights of decapod evolution.</title>
        <authorList>
            <person name="Jeong J.-H."/>
            <person name="Song I."/>
            <person name="Kim S."/>
            <person name="Choi T."/>
            <person name="Kim D."/>
            <person name="Ryu S."/>
            <person name="Kim W."/>
        </authorList>
    </citation>
    <scope>NUCLEOTIDE SEQUENCE [LARGE SCALE GENOMIC DNA]</scope>
    <source>
        <tissue evidence="1">Muscle</tissue>
    </source>
</reference>
<accession>A0A5B7IVA9</accession>